<dbReference type="InterPro" id="IPR001789">
    <property type="entry name" value="Sig_transdc_resp-reg_receiver"/>
</dbReference>
<protein>
    <submittedName>
        <fullName evidence="3">Response regulator</fullName>
    </submittedName>
</protein>
<evidence type="ECO:0000259" key="2">
    <source>
        <dbReference type="PROSITE" id="PS50110"/>
    </source>
</evidence>
<reference evidence="3" key="2">
    <citation type="submission" date="2023-02" db="EMBL/GenBank/DDBJ databases">
        <authorList>
            <person name="Rayyan A."/>
            <person name="Meyer T."/>
            <person name="Kyndt J.A."/>
        </authorList>
    </citation>
    <scope>NUCLEOTIDE SEQUENCE</scope>
    <source>
        <strain evidence="3">DSM 9987</strain>
    </source>
</reference>
<evidence type="ECO:0000313" key="4">
    <source>
        <dbReference type="Proteomes" id="UP001165652"/>
    </source>
</evidence>
<dbReference type="PROSITE" id="PS50110">
    <property type="entry name" value="RESPONSE_REGULATORY"/>
    <property type="match status" value="1"/>
</dbReference>
<keyword evidence="1" id="KW-0597">Phosphoprotein</keyword>
<dbReference type="CDD" id="cd00156">
    <property type="entry name" value="REC"/>
    <property type="match status" value="1"/>
</dbReference>
<accession>A0ABT5J8W0</accession>
<evidence type="ECO:0000256" key="1">
    <source>
        <dbReference type="PROSITE-ProRule" id="PRU00169"/>
    </source>
</evidence>
<feature type="domain" description="Response regulatory" evidence="2">
    <location>
        <begin position="20"/>
        <end position="139"/>
    </location>
</feature>
<gene>
    <name evidence="3" type="ORF">PQJ73_09995</name>
</gene>
<comment type="caution">
    <text evidence="3">The sequence shown here is derived from an EMBL/GenBank/DDBJ whole genome shotgun (WGS) entry which is preliminary data.</text>
</comment>
<proteinExistence type="predicted"/>
<sequence length="168" mass="18102">MPSRSSPLQPQPCETAWRRGLLVLDDDPAVRRHVCAIADRTGWAAIAAASFAEGEMLLGSENFDCIVTDLTVEGAPVAGFLRTLAELFYTAPVLLTGTGNRAHRFAAADFAYGIGLNACYPIGKPIVAAGLSGRLARIEERLQRGIRGCCFRDCHWRKAIEAPDTVTA</sequence>
<reference evidence="3" key="1">
    <citation type="journal article" date="2023" name="Microbiol Resour">
        <title>Genome Sequences of Rhodoplanes serenus and Two Thermotolerant Strains, Rhodoplanes tepidamans and 'Rhodoplanes cryptolactis,' Further Refine the Genus.</title>
        <authorList>
            <person name="Rayyan A.A."/>
            <person name="Kyndt J.A."/>
        </authorList>
    </citation>
    <scope>NUCLEOTIDE SEQUENCE</scope>
    <source>
        <strain evidence="3">DSM 9987</strain>
    </source>
</reference>
<evidence type="ECO:0000313" key="3">
    <source>
        <dbReference type="EMBL" id="MDC7786011.1"/>
    </source>
</evidence>
<keyword evidence="4" id="KW-1185">Reference proteome</keyword>
<feature type="modified residue" description="4-aspartylphosphate" evidence="1">
    <location>
        <position position="69"/>
    </location>
</feature>
<dbReference type="RefSeq" id="WP_272776858.1">
    <property type="nucleotide sequence ID" value="NZ_JAQQLI010000012.1"/>
</dbReference>
<name>A0ABT5J8W0_RHOTP</name>
<organism evidence="3 4">
    <name type="scientific">Rhodoplanes tepidamans</name>
    <name type="common">Rhodoplanes cryptolactis</name>
    <dbReference type="NCBI Taxonomy" id="200616"/>
    <lineage>
        <taxon>Bacteria</taxon>
        <taxon>Pseudomonadati</taxon>
        <taxon>Pseudomonadota</taxon>
        <taxon>Alphaproteobacteria</taxon>
        <taxon>Hyphomicrobiales</taxon>
        <taxon>Nitrobacteraceae</taxon>
        <taxon>Rhodoplanes</taxon>
    </lineage>
</organism>
<dbReference type="Gene3D" id="3.40.50.2300">
    <property type="match status" value="1"/>
</dbReference>
<dbReference type="InterPro" id="IPR011006">
    <property type="entry name" value="CheY-like_superfamily"/>
</dbReference>
<dbReference type="SUPFAM" id="SSF52172">
    <property type="entry name" value="CheY-like"/>
    <property type="match status" value="1"/>
</dbReference>
<dbReference type="EMBL" id="JAQQLI010000012">
    <property type="protein sequence ID" value="MDC7786011.1"/>
    <property type="molecule type" value="Genomic_DNA"/>
</dbReference>
<dbReference type="Proteomes" id="UP001165652">
    <property type="component" value="Unassembled WGS sequence"/>
</dbReference>